<dbReference type="Pfam" id="PF23283">
    <property type="entry name" value="D8C_UMOD"/>
    <property type="match status" value="1"/>
</dbReference>
<evidence type="ECO:0000313" key="4">
    <source>
        <dbReference type="EMBL" id="KAJ7383113.1"/>
    </source>
</evidence>
<keyword evidence="5" id="KW-1185">Reference proteome</keyword>
<comment type="caution">
    <text evidence="4">The sequence shown here is derived from an EMBL/GenBank/DDBJ whole genome shotgun (WGS) entry which is preliminary data.</text>
</comment>
<organism evidence="4 5">
    <name type="scientific">Desmophyllum pertusum</name>
    <dbReference type="NCBI Taxonomy" id="174260"/>
    <lineage>
        <taxon>Eukaryota</taxon>
        <taxon>Metazoa</taxon>
        <taxon>Cnidaria</taxon>
        <taxon>Anthozoa</taxon>
        <taxon>Hexacorallia</taxon>
        <taxon>Scleractinia</taxon>
        <taxon>Caryophylliina</taxon>
        <taxon>Caryophylliidae</taxon>
        <taxon>Desmophyllum</taxon>
    </lineage>
</organism>
<feature type="domain" description="UMOD/GP2/OIT3-like D8C" evidence="3">
    <location>
        <begin position="84"/>
        <end position="150"/>
    </location>
</feature>
<evidence type="ECO:0000256" key="1">
    <source>
        <dbReference type="ARBA" id="ARBA00022729"/>
    </source>
</evidence>
<dbReference type="InterPro" id="IPR057774">
    <property type="entry name" value="D8C_UMOD/GP2/OIT3-like"/>
</dbReference>
<dbReference type="Proteomes" id="UP001163046">
    <property type="component" value="Unassembled WGS sequence"/>
</dbReference>
<keyword evidence="2" id="KW-1015">Disulfide bond</keyword>
<dbReference type="PANTHER" id="PTHR36191:SF4">
    <property type="entry name" value="VWFD DOMAIN-CONTAINING PROTEIN"/>
    <property type="match status" value="1"/>
</dbReference>
<dbReference type="PANTHER" id="PTHR36191">
    <property type="entry name" value="ENDO/EXONUCLEASE/PHOSPHATASE DOMAIN-CONTAINING PROTEIN-RELATED"/>
    <property type="match status" value="1"/>
</dbReference>
<protein>
    <recommendedName>
        <fullName evidence="3">UMOD/GP2/OIT3-like D8C domain-containing protein</fullName>
    </recommendedName>
</protein>
<dbReference type="OrthoDB" id="5985835at2759"/>
<evidence type="ECO:0000259" key="3">
    <source>
        <dbReference type="Pfam" id="PF23283"/>
    </source>
</evidence>
<evidence type="ECO:0000256" key="2">
    <source>
        <dbReference type="ARBA" id="ARBA00023157"/>
    </source>
</evidence>
<dbReference type="AlphaFoldDB" id="A0A9X0D2A8"/>
<proteinExistence type="predicted"/>
<gene>
    <name evidence="4" type="ORF">OS493_030643</name>
</gene>
<dbReference type="EMBL" id="MU825906">
    <property type="protein sequence ID" value="KAJ7383113.1"/>
    <property type="molecule type" value="Genomic_DNA"/>
</dbReference>
<accession>A0A9X0D2A8</accession>
<evidence type="ECO:0000313" key="5">
    <source>
        <dbReference type="Proteomes" id="UP001163046"/>
    </source>
</evidence>
<sequence>MASVSMRVRNCSGFFVYKLDLINSLGFSFRLCGTGVEGNSNDECLNYNTLNEPDRAADYFSYHTMKCDANLPQAWYRFTGRAGTGMPTQCVPKMHCGTLSPGWLNGKHPTVGEGVVERMILFTKDGECCYWYSHVLVRNCSDFIVYRFGQFPTSQHFLQFTILWDWKSRTWNPKPTLHLPHAHLTFKSYAQKLKLAAGISMATPLLINKCGLATASLSAPVTTET</sequence>
<name>A0A9X0D2A8_9CNID</name>
<keyword evidence="1" id="KW-0732">Signal</keyword>
<reference evidence="4" key="1">
    <citation type="submission" date="2023-01" db="EMBL/GenBank/DDBJ databases">
        <title>Genome assembly of the deep-sea coral Lophelia pertusa.</title>
        <authorList>
            <person name="Herrera S."/>
            <person name="Cordes E."/>
        </authorList>
    </citation>
    <scope>NUCLEOTIDE SEQUENCE</scope>
    <source>
        <strain evidence="4">USNM1676648</strain>
        <tissue evidence="4">Polyp</tissue>
    </source>
</reference>